<dbReference type="EMBL" id="UZAH01005182">
    <property type="protein sequence ID" value="VDO28753.1"/>
    <property type="molecule type" value="Genomic_DNA"/>
</dbReference>
<evidence type="ECO:0000313" key="1">
    <source>
        <dbReference type="EMBL" id="VDO28753.1"/>
    </source>
</evidence>
<reference evidence="3" key="2">
    <citation type="submission" date="2019-09" db="UniProtKB">
        <authorList>
            <consortium name="WormBaseParasite"/>
        </authorList>
    </citation>
    <scope>IDENTIFICATION</scope>
</reference>
<evidence type="ECO:0000313" key="3">
    <source>
        <dbReference type="WBParaSite" id="HPBE_0000284201-mRNA-1"/>
    </source>
</evidence>
<accession>A0A183F9K0</accession>
<proteinExistence type="predicted"/>
<name>A0A183F9K0_HELPZ</name>
<sequence>MLTQIRSIPLLKLKECVFPADSVARFFLQSHIASRSFRIEDDQCFTKGDEGTSNDVGDALLRVFLSSDCDAIILSTVEEVSFRGLTNFIQEWRRSPRQFSQASFVRSERFDNDSHIDLLPSTIYPFCKSDLVLRAQLDSDPTASCLKYLVTKFHHYVNARGGFNVSETVMRALKTAF</sequence>
<accession>A0A3P7V9K4</accession>
<keyword evidence="2" id="KW-1185">Reference proteome</keyword>
<dbReference type="Proteomes" id="UP000050761">
    <property type="component" value="Unassembled WGS sequence"/>
</dbReference>
<protein>
    <submittedName>
        <fullName evidence="3">SAWADEE domain-containing protein</fullName>
    </submittedName>
</protein>
<gene>
    <name evidence="1" type="ORF">HPBE_LOCUS2843</name>
</gene>
<evidence type="ECO:0000313" key="2">
    <source>
        <dbReference type="Proteomes" id="UP000050761"/>
    </source>
</evidence>
<organism evidence="2 3">
    <name type="scientific">Heligmosomoides polygyrus</name>
    <name type="common">Parasitic roundworm</name>
    <dbReference type="NCBI Taxonomy" id="6339"/>
    <lineage>
        <taxon>Eukaryota</taxon>
        <taxon>Metazoa</taxon>
        <taxon>Ecdysozoa</taxon>
        <taxon>Nematoda</taxon>
        <taxon>Chromadorea</taxon>
        <taxon>Rhabditida</taxon>
        <taxon>Rhabditina</taxon>
        <taxon>Rhabditomorpha</taxon>
        <taxon>Strongyloidea</taxon>
        <taxon>Heligmosomidae</taxon>
        <taxon>Heligmosomoides</taxon>
    </lineage>
</organism>
<dbReference type="OrthoDB" id="5808995at2759"/>
<dbReference type="WBParaSite" id="HPBE_0000284201-mRNA-1">
    <property type="protein sequence ID" value="HPBE_0000284201-mRNA-1"/>
    <property type="gene ID" value="HPBE_0000284201"/>
</dbReference>
<dbReference type="AlphaFoldDB" id="A0A183F9K0"/>
<reference evidence="1 2" key="1">
    <citation type="submission" date="2018-11" db="EMBL/GenBank/DDBJ databases">
        <authorList>
            <consortium name="Pathogen Informatics"/>
        </authorList>
    </citation>
    <scope>NUCLEOTIDE SEQUENCE [LARGE SCALE GENOMIC DNA]</scope>
</reference>